<evidence type="ECO:0000313" key="2">
    <source>
        <dbReference type="EMBL" id="MBR7825906.1"/>
    </source>
</evidence>
<evidence type="ECO:0000256" key="1">
    <source>
        <dbReference type="SAM" id="MobiDB-lite"/>
    </source>
</evidence>
<feature type="compositionally biased region" description="Basic residues" evidence="1">
    <location>
        <begin position="220"/>
        <end position="237"/>
    </location>
</feature>
<dbReference type="EMBL" id="JAGSOH010000010">
    <property type="protein sequence ID" value="MBR7825906.1"/>
    <property type="molecule type" value="Genomic_DNA"/>
</dbReference>
<proteinExistence type="predicted"/>
<evidence type="ECO:0008006" key="4">
    <source>
        <dbReference type="Google" id="ProtNLM"/>
    </source>
</evidence>
<feature type="region of interest" description="Disordered" evidence="1">
    <location>
        <begin position="185"/>
        <end position="237"/>
    </location>
</feature>
<reference evidence="2" key="1">
    <citation type="submission" date="2021-04" db="EMBL/GenBank/DDBJ databases">
        <title>Genome based classification of Actinospica acidithermotolerans sp. nov., an actinobacterium isolated from an Indonesian hot spring.</title>
        <authorList>
            <person name="Kusuma A.B."/>
            <person name="Putra K.E."/>
            <person name="Nafisah S."/>
            <person name="Loh J."/>
            <person name="Nouioui I."/>
            <person name="Goodfellow M."/>
        </authorList>
    </citation>
    <scope>NUCLEOTIDE SEQUENCE</scope>
    <source>
        <strain evidence="2">MGRD01-02</strain>
    </source>
</reference>
<protein>
    <recommendedName>
        <fullName evidence="4">Heparin-binding hemagglutinin</fullName>
    </recommendedName>
</protein>
<sequence length="237" mass="24333">MTEMAITDEIRKTLSDPKPLYALAGAGDLAAEKLKDAPERFKDAPTLLAEAGATLTTLANKIAAEAPEKIAKAGATVQGVAAKGLRPDTEALRATAQTVALQQVGRLLEAAGKAVETYDELAERGKVIVLRFSGGKAESAEDESVAGEDGTVKVVVEQVVEDDEIVGGPAESAAEAAEVFIAAAEAEEAEQAAEAAEAVADTEPGAPSRPATPNPAAKKAPPRKRPSAPKTPRPPKP</sequence>
<name>A0A941E6A3_9ACTN</name>
<evidence type="ECO:0000313" key="3">
    <source>
        <dbReference type="Proteomes" id="UP000676325"/>
    </source>
</evidence>
<feature type="compositionally biased region" description="Low complexity" evidence="1">
    <location>
        <begin position="209"/>
        <end position="219"/>
    </location>
</feature>
<dbReference type="AlphaFoldDB" id="A0A941E6A3"/>
<comment type="caution">
    <text evidence="2">The sequence shown here is derived from an EMBL/GenBank/DDBJ whole genome shotgun (WGS) entry which is preliminary data.</text>
</comment>
<keyword evidence="3" id="KW-1185">Reference proteome</keyword>
<gene>
    <name evidence="2" type="ORF">KDK95_06270</name>
</gene>
<dbReference type="Proteomes" id="UP000676325">
    <property type="component" value="Unassembled WGS sequence"/>
</dbReference>
<accession>A0A941E6A3</accession>
<organism evidence="2 3">
    <name type="scientific">Actinospica acidithermotolerans</name>
    <dbReference type="NCBI Taxonomy" id="2828514"/>
    <lineage>
        <taxon>Bacteria</taxon>
        <taxon>Bacillati</taxon>
        <taxon>Actinomycetota</taxon>
        <taxon>Actinomycetes</taxon>
        <taxon>Catenulisporales</taxon>
        <taxon>Actinospicaceae</taxon>
        <taxon>Actinospica</taxon>
    </lineage>
</organism>
<dbReference type="RefSeq" id="WP_212517055.1">
    <property type="nucleotide sequence ID" value="NZ_JAGSOH010000010.1"/>
</dbReference>